<dbReference type="InterPro" id="IPR009061">
    <property type="entry name" value="DNA-bd_dom_put_sf"/>
</dbReference>
<evidence type="ECO:0000313" key="5">
    <source>
        <dbReference type="Proteomes" id="UP000655287"/>
    </source>
</evidence>
<accession>A0A919V2D6</accession>
<proteinExistence type="predicted"/>
<sequence>MRMDEQTAGEAGEPGDDGPSYGIGAVARRLGVPAPTLRTWNLRYGIGPSHRSPGGHRRYGALDLRRLEEMNRLIKAGLPPAEAAQAALGTRVAPPGRPAGTRLVPVEVTPPAAPAHPRVPTAAALARAAVNLDGAAVVAGLAAALAEHGVPWTWRHLVLPVFDTIVRRQETTGAGVEIEHLFSERLLSALSERAGRPPVPAHPRPVLLACAADDQHSLPLYALAATLTGSHALETRVLGPRTPYAALGDAMRRLGPVAVFVWSQLEETGDPAPLGRLPVLRPASRIIVGGPGWWDVPLPAGVTRAVSLPDAVTQVLAGLH</sequence>
<dbReference type="SUPFAM" id="SSF46955">
    <property type="entry name" value="Putative DNA-binding domain"/>
    <property type="match status" value="1"/>
</dbReference>
<keyword evidence="5" id="KW-1185">Reference proteome</keyword>
<evidence type="ECO:0000256" key="2">
    <source>
        <dbReference type="SAM" id="MobiDB-lite"/>
    </source>
</evidence>
<dbReference type="Gene3D" id="1.10.1240.10">
    <property type="entry name" value="Methionine synthase domain"/>
    <property type="match status" value="1"/>
</dbReference>
<dbReference type="Proteomes" id="UP000655287">
    <property type="component" value="Unassembled WGS sequence"/>
</dbReference>
<dbReference type="CDD" id="cd01104">
    <property type="entry name" value="HTH_MlrA-CarA"/>
    <property type="match status" value="1"/>
</dbReference>
<reference evidence="4" key="1">
    <citation type="submission" date="2021-01" db="EMBL/GenBank/DDBJ databases">
        <title>Whole genome shotgun sequence of Sphaerisporangium rufum NBRC 109079.</title>
        <authorList>
            <person name="Komaki H."/>
            <person name="Tamura T."/>
        </authorList>
    </citation>
    <scope>NUCLEOTIDE SEQUENCE</scope>
    <source>
        <strain evidence="4">NBRC 109079</strain>
    </source>
</reference>
<evidence type="ECO:0000313" key="4">
    <source>
        <dbReference type="EMBL" id="GII75195.1"/>
    </source>
</evidence>
<dbReference type="InterPro" id="IPR000551">
    <property type="entry name" value="MerR-type_HTH_dom"/>
</dbReference>
<evidence type="ECO:0000256" key="1">
    <source>
        <dbReference type="ARBA" id="ARBA00023125"/>
    </source>
</evidence>
<evidence type="ECO:0000259" key="3">
    <source>
        <dbReference type="PROSITE" id="PS50937"/>
    </source>
</evidence>
<name>A0A919V2D6_9ACTN</name>
<dbReference type="InterPro" id="IPR036594">
    <property type="entry name" value="Meth_synthase_dom"/>
</dbReference>
<dbReference type="PANTHER" id="PTHR30204:SF97">
    <property type="entry name" value="MERR FAMILY REGULATORY PROTEIN"/>
    <property type="match status" value="1"/>
</dbReference>
<dbReference type="SMART" id="SM00422">
    <property type="entry name" value="HTH_MERR"/>
    <property type="match status" value="1"/>
</dbReference>
<dbReference type="GO" id="GO:0003677">
    <property type="term" value="F:DNA binding"/>
    <property type="evidence" value="ECO:0007669"/>
    <property type="project" value="UniProtKB-KW"/>
</dbReference>
<dbReference type="Pfam" id="PF13411">
    <property type="entry name" value="MerR_1"/>
    <property type="match status" value="1"/>
</dbReference>
<dbReference type="PROSITE" id="PS50937">
    <property type="entry name" value="HTH_MERR_2"/>
    <property type="match status" value="1"/>
</dbReference>
<protein>
    <submittedName>
        <fullName evidence="4">MerR family transcriptional regulator</fullName>
    </submittedName>
</protein>
<dbReference type="EMBL" id="BOOU01000002">
    <property type="protein sequence ID" value="GII75195.1"/>
    <property type="molecule type" value="Genomic_DNA"/>
</dbReference>
<comment type="caution">
    <text evidence="4">The sequence shown here is derived from an EMBL/GenBank/DDBJ whole genome shotgun (WGS) entry which is preliminary data.</text>
</comment>
<dbReference type="GO" id="GO:0003700">
    <property type="term" value="F:DNA-binding transcription factor activity"/>
    <property type="evidence" value="ECO:0007669"/>
    <property type="project" value="InterPro"/>
</dbReference>
<gene>
    <name evidence="4" type="ORF">Sru01_01770</name>
</gene>
<feature type="domain" description="HTH merR-type" evidence="3">
    <location>
        <begin position="20"/>
        <end position="89"/>
    </location>
</feature>
<dbReference type="Gene3D" id="3.40.50.280">
    <property type="entry name" value="Cobalamin-binding domain"/>
    <property type="match status" value="1"/>
</dbReference>
<dbReference type="AlphaFoldDB" id="A0A919V2D6"/>
<organism evidence="4 5">
    <name type="scientific">Sphaerisporangium rufum</name>
    <dbReference type="NCBI Taxonomy" id="1381558"/>
    <lineage>
        <taxon>Bacteria</taxon>
        <taxon>Bacillati</taxon>
        <taxon>Actinomycetota</taxon>
        <taxon>Actinomycetes</taxon>
        <taxon>Streptosporangiales</taxon>
        <taxon>Streptosporangiaceae</taxon>
        <taxon>Sphaerisporangium</taxon>
    </lineage>
</organism>
<dbReference type="PANTHER" id="PTHR30204">
    <property type="entry name" value="REDOX-CYCLING DRUG-SENSING TRANSCRIPTIONAL ACTIVATOR SOXR"/>
    <property type="match status" value="1"/>
</dbReference>
<keyword evidence="1" id="KW-0238">DNA-binding</keyword>
<feature type="region of interest" description="Disordered" evidence="2">
    <location>
        <begin position="1"/>
        <end position="22"/>
    </location>
</feature>
<dbReference type="InterPro" id="IPR047057">
    <property type="entry name" value="MerR_fam"/>
</dbReference>
<dbReference type="Gene3D" id="1.10.1660.10">
    <property type="match status" value="1"/>
</dbReference>